<keyword evidence="1" id="KW-0732">Signal</keyword>
<evidence type="ECO:0000256" key="1">
    <source>
        <dbReference type="SAM" id="SignalP"/>
    </source>
</evidence>
<reference evidence="2" key="1">
    <citation type="submission" date="2023-10" db="EMBL/GenBank/DDBJ databases">
        <title>Genome assembly of Pristionchus species.</title>
        <authorList>
            <person name="Yoshida K."/>
            <person name="Sommer R.J."/>
        </authorList>
    </citation>
    <scope>NUCLEOTIDE SEQUENCE</scope>
    <source>
        <strain evidence="2">RS5133</strain>
    </source>
</reference>
<evidence type="ECO:0000313" key="2">
    <source>
        <dbReference type="EMBL" id="GMT17784.1"/>
    </source>
</evidence>
<comment type="caution">
    <text evidence="2">The sequence shown here is derived from an EMBL/GenBank/DDBJ whole genome shotgun (WGS) entry which is preliminary data.</text>
</comment>
<dbReference type="AlphaFoldDB" id="A0AAV5VJ26"/>
<feature type="chain" id="PRO_5043854108" evidence="1">
    <location>
        <begin position="31"/>
        <end position="160"/>
    </location>
</feature>
<name>A0AAV5VJ26_9BILA</name>
<sequence>RRRGRARCRARRGFALALLRLVRLASLARLQRVVGSRRVRDSLHLARNHLLRQPLVRVVAPRIVANHHLDVRVDHLLKLHPIARQHELGHLGGRESGERLLAVVVDLPRHDTKGVDVRLEGERLHAHRLGRQPANGNAPLRVHLVRGALAGHAEVGNLDL</sequence>
<feature type="signal peptide" evidence="1">
    <location>
        <begin position="1"/>
        <end position="30"/>
    </location>
</feature>
<proteinExistence type="predicted"/>
<feature type="non-terminal residue" evidence="2">
    <location>
        <position position="160"/>
    </location>
</feature>
<keyword evidence="3" id="KW-1185">Reference proteome</keyword>
<dbReference type="EMBL" id="BTSY01000003">
    <property type="protein sequence ID" value="GMT17784.1"/>
    <property type="molecule type" value="Genomic_DNA"/>
</dbReference>
<gene>
    <name evidence="2" type="ORF">PFISCL1PPCAC_9081</name>
</gene>
<dbReference type="Proteomes" id="UP001432322">
    <property type="component" value="Unassembled WGS sequence"/>
</dbReference>
<protein>
    <submittedName>
        <fullName evidence="2">Uncharacterized protein</fullName>
    </submittedName>
</protein>
<accession>A0AAV5VJ26</accession>
<feature type="non-terminal residue" evidence="2">
    <location>
        <position position="1"/>
    </location>
</feature>
<evidence type="ECO:0000313" key="3">
    <source>
        <dbReference type="Proteomes" id="UP001432322"/>
    </source>
</evidence>
<organism evidence="2 3">
    <name type="scientific">Pristionchus fissidentatus</name>
    <dbReference type="NCBI Taxonomy" id="1538716"/>
    <lineage>
        <taxon>Eukaryota</taxon>
        <taxon>Metazoa</taxon>
        <taxon>Ecdysozoa</taxon>
        <taxon>Nematoda</taxon>
        <taxon>Chromadorea</taxon>
        <taxon>Rhabditida</taxon>
        <taxon>Rhabditina</taxon>
        <taxon>Diplogasteromorpha</taxon>
        <taxon>Diplogasteroidea</taxon>
        <taxon>Neodiplogasteridae</taxon>
        <taxon>Pristionchus</taxon>
    </lineage>
</organism>